<dbReference type="GO" id="GO:0061503">
    <property type="term" value="F:tRNA threonylcarbamoyladenosine dehydratase"/>
    <property type="evidence" value="ECO:0007669"/>
    <property type="project" value="TreeGrafter"/>
</dbReference>
<dbReference type="NCBIfam" id="NF006077">
    <property type="entry name" value="PRK08223.1"/>
    <property type="match status" value="1"/>
</dbReference>
<evidence type="ECO:0000259" key="1">
    <source>
        <dbReference type="Pfam" id="PF00899"/>
    </source>
</evidence>
<comment type="caution">
    <text evidence="2">The sequence shown here is derived from an EMBL/GenBank/DDBJ whole genome shotgun (WGS) entry which is preliminary data.</text>
</comment>
<dbReference type="PANTHER" id="PTHR43267">
    <property type="entry name" value="TRNA THREONYLCARBAMOYLADENOSINE DEHYDRATASE"/>
    <property type="match status" value="1"/>
</dbReference>
<dbReference type="InterPro" id="IPR045886">
    <property type="entry name" value="ThiF/MoeB/HesA"/>
</dbReference>
<evidence type="ECO:0000313" key="3">
    <source>
        <dbReference type="Proteomes" id="UP000816034"/>
    </source>
</evidence>
<dbReference type="EMBL" id="PYSW02000043">
    <property type="protein sequence ID" value="KAG2374718.1"/>
    <property type="molecule type" value="Genomic_DNA"/>
</dbReference>
<dbReference type="CDD" id="cd01483">
    <property type="entry name" value="E1_enzyme_family"/>
    <property type="match status" value="1"/>
</dbReference>
<dbReference type="GO" id="GO:0061504">
    <property type="term" value="P:cyclic threonylcarbamoyladenosine biosynthetic process"/>
    <property type="evidence" value="ECO:0007669"/>
    <property type="project" value="TreeGrafter"/>
</dbReference>
<proteinExistence type="predicted"/>
<reference evidence="2 3" key="1">
    <citation type="journal article" date="2018" name="BMC Genomics">
        <title>The genome of Naegleria lovaniensis, the basis for a comparative approach to unravel pathogenicity factors of the human pathogenic amoeba N. fowleri.</title>
        <authorList>
            <person name="Liechti N."/>
            <person name="Schurch N."/>
            <person name="Bruggmann R."/>
            <person name="Wittwer M."/>
        </authorList>
    </citation>
    <scope>NUCLEOTIDE SEQUENCE [LARGE SCALE GENOMIC DNA]</scope>
    <source>
        <strain evidence="2 3">ATCC 30569</strain>
    </source>
</reference>
<protein>
    <recommendedName>
        <fullName evidence="1">THIF-type NAD/FAD binding fold domain-containing protein</fullName>
    </recommendedName>
</protein>
<dbReference type="GO" id="GO:0008641">
    <property type="term" value="F:ubiquitin-like modifier activating enzyme activity"/>
    <property type="evidence" value="ECO:0007669"/>
    <property type="project" value="InterPro"/>
</dbReference>
<dbReference type="PANTHER" id="PTHR43267:SF1">
    <property type="entry name" value="TRNA THREONYLCARBAMOYLADENOSINE DEHYDRATASE"/>
    <property type="match status" value="1"/>
</dbReference>
<organism evidence="2 3">
    <name type="scientific">Naegleria lovaniensis</name>
    <name type="common">Amoeba</name>
    <dbReference type="NCBI Taxonomy" id="51637"/>
    <lineage>
        <taxon>Eukaryota</taxon>
        <taxon>Discoba</taxon>
        <taxon>Heterolobosea</taxon>
        <taxon>Tetramitia</taxon>
        <taxon>Eutetramitia</taxon>
        <taxon>Vahlkampfiidae</taxon>
        <taxon>Naegleria</taxon>
    </lineage>
</organism>
<name>A0AA88KE58_NAELO</name>
<dbReference type="AlphaFoldDB" id="A0AA88KE58"/>
<sequence>MSHTQTVSSAPSIVSFSSSEAFCRNIGLLTLEEQNRVKQACVAIAGCGGAGGGYATALARAGFGSFVLADHDLFEVVNFNRQYGATIHSVGKNKAEVMQEIVLSINPEASVKTFKAAIDESNIEQFLEGVTVVMDALDFFAPQSRRLLYKYAHKKGIPVFTAAPAGWSCAWQIFLPTGPTLEEFCGFTDDMSEEEVLIRHIVATAPAGLHLKYMKPSKKIDFSVHAVPSLGPVLTMAHGILACEALNYVTQKRPVKGIPYYAQFDVMTHKFKTGYLRWGNKSPIQKIKIWFVKRLVEKGKKMREEEEKKQQHN</sequence>
<dbReference type="InterPro" id="IPR000594">
    <property type="entry name" value="ThiF_NAD_FAD-bd"/>
</dbReference>
<dbReference type="SUPFAM" id="SSF69572">
    <property type="entry name" value="Activating enzymes of the ubiquitin-like proteins"/>
    <property type="match status" value="1"/>
</dbReference>
<evidence type="ECO:0000313" key="2">
    <source>
        <dbReference type="EMBL" id="KAG2374718.1"/>
    </source>
</evidence>
<dbReference type="Pfam" id="PF00899">
    <property type="entry name" value="ThiF"/>
    <property type="match status" value="1"/>
</dbReference>
<accession>A0AA88KE58</accession>
<keyword evidence="3" id="KW-1185">Reference proteome</keyword>
<dbReference type="Gene3D" id="3.40.50.720">
    <property type="entry name" value="NAD(P)-binding Rossmann-like Domain"/>
    <property type="match status" value="1"/>
</dbReference>
<dbReference type="GeneID" id="68102916"/>
<dbReference type="Proteomes" id="UP000816034">
    <property type="component" value="Unassembled WGS sequence"/>
</dbReference>
<dbReference type="InterPro" id="IPR035985">
    <property type="entry name" value="Ubiquitin-activating_enz"/>
</dbReference>
<gene>
    <name evidence="2" type="ORF">C9374_010462</name>
</gene>
<dbReference type="RefSeq" id="XP_044543892.1">
    <property type="nucleotide sequence ID" value="XM_044686009.1"/>
</dbReference>
<feature type="domain" description="THIF-type NAD/FAD binding fold" evidence="1">
    <location>
        <begin position="23"/>
        <end position="273"/>
    </location>
</feature>